<dbReference type="AlphaFoldDB" id="A0A518IDL7"/>
<name>A0A518IDL7_9PLAN</name>
<feature type="domain" description="DUF1549" evidence="2">
    <location>
        <begin position="170"/>
        <end position="374"/>
    </location>
</feature>
<feature type="domain" description="DUF1553" evidence="3">
    <location>
        <begin position="546"/>
        <end position="788"/>
    </location>
</feature>
<dbReference type="OrthoDB" id="127107at2"/>
<dbReference type="EMBL" id="CP037452">
    <property type="protein sequence ID" value="QDV51188.1"/>
    <property type="molecule type" value="Genomic_DNA"/>
</dbReference>
<feature type="domain" description="Cytochrome C Planctomycete-type" evidence="4">
    <location>
        <begin position="47"/>
        <end position="103"/>
    </location>
</feature>
<gene>
    <name evidence="5" type="ORF">Enr17x_32420</name>
</gene>
<dbReference type="PANTHER" id="PTHR35889">
    <property type="entry name" value="CYCLOINULO-OLIGOSACCHARIDE FRUCTANOTRANSFERASE-RELATED"/>
    <property type="match status" value="1"/>
</dbReference>
<feature type="signal peptide" evidence="1">
    <location>
        <begin position="1"/>
        <end position="24"/>
    </location>
</feature>
<protein>
    <submittedName>
        <fullName evidence="5">Planctomycete cytochrome C</fullName>
    </submittedName>
</protein>
<dbReference type="PANTHER" id="PTHR35889:SF3">
    <property type="entry name" value="F-BOX DOMAIN-CONTAINING PROTEIN"/>
    <property type="match status" value="1"/>
</dbReference>
<dbReference type="KEGG" id="gfm:Enr17x_32420"/>
<organism evidence="5 6">
    <name type="scientific">Gimesia fumaroli</name>
    <dbReference type="NCBI Taxonomy" id="2527976"/>
    <lineage>
        <taxon>Bacteria</taxon>
        <taxon>Pseudomonadati</taxon>
        <taxon>Planctomycetota</taxon>
        <taxon>Planctomycetia</taxon>
        <taxon>Planctomycetales</taxon>
        <taxon>Planctomycetaceae</taxon>
        <taxon>Gimesia</taxon>
    </lineage>
</organism>
<dbReference type="InterPro" id="IPR011444">
    <property type="entry name" value="DUF1549"/>
</dbReference>
<feature type="chain" id="PRO_5021900690" evidence="1">
    <location>
        <begin position="25"/>
        <end position="1071"/>
    </location>
</feature>
<keyword evidence="1" id="KW-0732">Signal</keyword>
<evidence type="ECO:0000259" key="2">
    <source>
        <dbReference type="Pfam" id="PF07583"/>
    </source>
</evidence>
<dbReference type="Pfam" id="PF07583">
    <property type="entry name" value="PSCyt2"/>
    <property type="match status" value="1"/>
</dbReference>
<evidence type="ECO:0000313" key="6">
    <source>
        <dbReference type="Proteomes" id="UP000318313"/>
    </source>
</evidence>
<dbReference type="RefSeq" id="WP_145310230.1">
    <property type="nucleotide sequence ID" value="NZ_CP037452.1"/>
</dbReference>
<evidence type="ECO:0000313" key="5">
    <source>
        <dbReference type="EMBL" id="QDV51188.1"/>
    </source>
</evidence>
<keyword evidence="6" id="KW-1185">Reference proteome</keyword>
<dbReference type="Pfam" id="PF07635">
    <property type="entry name" value="PSCyt1"/>
    <property type="match status" value="1"/>
</dbReference>
<dbReference type="Gene3D" id="2.60.120.200">
    <property type="match status" value="1"/>
</dbReference>
<dbReference type="Pfam" id="PF07587">
    <property type="entry name" value="PSD1"/>
    <property type="match status" value="1"/>
</dbReference>
<dbReference type="InterPro" id="IPR013320">
    <property type="entry name" value="ConA-like_dom_sf"/>
</dbReference>
<evidence type="ECO:0000259" key="3">
    <source>
        <dbReference type="Pfam" id="PF07587"/>
    </source>
</evidence>
<accession>A0A518IDL7</accession>
<proteinExistence type="predicted"/>
<dbReference type="InterPro" id="IPR022655">
    <property type="entry name" value="DUF1553"/>
</dbReference>
<dbReference type="SUPFAM" id="SSF49899">
    <property type="entry name" value="Concanavalin A-like lectins/glucanases"/>
    <property type="match status" value="1"/>
</dbReference>
<evidence type="ECO:0000256" key="1">
    <source>
        <dbReference type="SAM" id="SignalP"/>
    </source>
</evidence>
<dbReference type="InterPro" id="IPR011429">
    <property type="entry name" value="Cyt_c_Planctomycete-type"/>
</dbReference>
<sequence length="1071" mass="122353" precursor="true">MYKIVKYSVCFNLIVLLMMSSANAADLSPEVMQFFEKEVRPLLSEHCWSCHGEKEQKGALRLDTRGHLLLGGESGKSIIPGKPDESLLIEAVRYESYEMPPSGKLKENQIKVLEKWVSLGAPWPGADDSIPVRKEHGPGFTDEDRTWWAIQPLQDVTVPVVSDGDWCRNEVDQFILSRLRQNGLSPAPEAGREALIRRVYFDLHGLPPTPTEVQRFLDDQRPDAYERLVDLLLESPRYGERWARHWLDVVRYADSDGYRADGYRPNAWRYRDYVIRSLNEDKPYNQFVQEQLAGDELFPNDVDAQIATGFLTHGIYEWNSRDVAGQWDIMLNELTDTVGDVFLGVGMQCAKCHDHKFDPILQKDYFQLRAFFEPILIQTGQEVATPKQLEKHRLEMDAWEQATKKIRKELTEIEVPYREQARAVIKSFPPDIQTMISKPEEKRSPLEQQLVKLAWRQVEHNYKNLDKKLKPADKERVLALRRNLKAFDKLKPAPLPVAQQVSDVGPVAPKTMIPKKRTECEPGFLTILDETSGDEFGSPSQDTTGRRSALARWLTQESNPLSTRVIVNRIWQYHFRKGLAPHSSDLGRLGGPPSHPDLLDWLTRNFLDDGWRFKRLHRLIVTSATYRQSTQHPQENAMASIDPANKFYWSAETRRLDAEQIRDSILAVTGQLNLQAGGSGVTPSVPKRSIYLRMMRNSRDPLLEAFDLPRFFVSVPARDTTTSPVQSLQLFNSQQMLRFADQLSKRAYEEVAAVPGTERENAAVRRAWEIVFGRPVTKGELSQATTFLNRQSELLAEQETTVNLQQLETATMPYRTGQSVVFHADKPSSFYVVDDKRLTPQDCTIEAFFQIRSVYESGAVRTLVSKWSGKVSEPGWLFGVTGRGSRRKPQTLVFRTFGRKSDGTIGDEIVFSDQHIEFNTPYYAAVSFHVSGERAGEIDFYLKDLSNDDEQLGRMTKKHKTRQVQGNNLPLAIGRMVRNRNSLFDGLIDDIRISSQGLDVPSLLFTQESVTKETLGYWKFDPVPGMFQDSSPNQHNISQNDRMTSSANPRREAFVDLCHILLNSNEFLYVH</sequence>
<dbReference type="Proteomes" id="UP000318313">
    <property type="component" value="Chromosome"/>
</dbReference>
<reference evidence="5 6" key="1">
    <citation type="submission" date="2019-03" db="EMBL/GenBank/DDBJ databases">
        <title>Deep-cultivation of Planctomycetes and their phenomic and genomic characterization uncovers novel biology.</title>
        <authorList>
            <person name="Wiegand S."/>
            <person name="Jogler M."/>
            <person name="Boedeker C."/>
            <person name="Pinto D."/>
            <person name="Vollmers J."/>
            <person name="Rivas-Marin E."/>
            <person name="Kohn T."/>
            <person name="Peeters S.H."/>
            <person name="Heuer A."/>
            <person name="Rast P."/>
            <person name="Oberbeckmann S."/>
            <person name="Bunk B."/>
            <person name="Jeske O."/>
            <person name="Meyerdierks A."/>
            <person name="Storesund J.E."/>
            <person name="Kallscheuer N."/>
            <person name="Luecker S."/>
            <person name="Lage O.M."/>
            <person name="Pohl T."/>
            <person name="Merkel B.J."/>
            <person name="Hornburger P."/>
            <person name="Mueller R.-W."/>
            <person name="Bruemmer F."/>
            <person name="Labrenz M."/>
            <person name="Spormann A.M."/>
            <person name="Op den Camp H."/>
            <person name="Overmann J."/>
            <person name="Amann R."/>
            <person name="Jetten M.S.M."/>
            <person name="Mascher T."/>
            <person name="Medema M.H."/>
            <person name="Devos D.P."/>
            <person name="Kaster A.-K."/>
            <person name="Ovreas L."/>
            <person name="Rohde M."/>
            <person name="Galperin M.Y."/>
            <person name="Jogler C."/>
        </authorList>
    </citation>
    <scope>NUCLEOTIDE SEQUENCE [LARGE SCALE GENOMIC DNA]</scope>
    <source>
        <strain evidence="5 6">Enr17</strain>
    </source>
</reference>
<evidence type="ECO:0000259" key="4">
    <source>
        <dbReference type="Pfam" id="PF07635"/>
    </source>
</evidence>